<organism evidence="2 3">
    <name type="scientific">Boothiomyces macroporosus</name>
    <dbReference type="NCBI Taxonomy" id="261099"/>
    <lineage>
        <taxon>Eukaryota</taxon>
        <taxon>Fungi</taxon>
        <taxon>Fungi incertae sedis</taxon>
        <taxon>Chytridiomycota</taxon>
        <taxon>Chytridiomycota incertae sedis</taxon>
        <taxon>Chytridiomycetes</taxon>
        <taxon>Rhizophydiales</taxon>
        <taxon>Terramycetaceae</taxon>
        <taxon>Boothiomyces</taxon>
    </lineage>
</organism>
<protein>
    <submittedName>
        <fullName evidence="2">Uncharacterized protein</fullName>
    </submittedName>
</protein>
<feature type="region of interest" description="Disordered" evidence="1">
    <location>
        <begin position="24"/>
        <end position="44"/>
    </location>
</feature>
<evidence type="ECO:0000313" key="2">
    <source>
        <dbReference type="EMBL" id="KAJ3258173.1"/>
    </source>
</evidence>
<accession>A0AAD5UHV4</accession>
<keyword evidence="3" id="KW-1185">Reference proteome</keyword>
<evidence type="ECO:0000313" key="3">
    <source>
        <dbReference type="Proteomes" id="UP001210925"/>
    </source>
</evidence>
<name>A0AAD5UHV4_9FUNG</name>
<proteinExistence type="predicted"/>
<comment type="caution">
    <text evidence="2">The sequence shown here is derived from an EMBL/GenBank/DDBJ whole genome shotgun (WGS) entry which is preliminary data.</text>
</comment>
<dbReference type="AlphaFoldDB" id="A0AAD5UHV4"/>
<dbReference type="EMBL" id="JADGKB010000030">
    <property type="protein sequence ID" value="KAJ3258173.1"/>
    <property type="molecule type" value="Genomic_DNA"/>
</dbReference>
<reference evidence="2" key="1">
    <citation type="submission" date="2020-05" db="EMBL/GenBank/DDBJ databases">
        <title>Phylogenomic resolution of chytrid fungi.</title>
        <authorList>
            <person name="Stajich J.E."/>
            <person name="Amses K."/>
            <person name="Simmons R."/>
            <person name="Seto K."/>
            <person name="Myers J."/>
            <person name="Bonds A."/>
            <person name="Quandt C.A."/>
            <person name="Barry K."/>
            <person name="Liu P."/>
            <person name="Grigoriev I."/>
            <person name="Longcore J.E."/>
            <person name="James T.Y."/>
        </authorList>
    </citation>
    <scope>NUCLEOTIDE SEQUENCE</scope>
    <source>
        <strain evidence="2">PLAUS21</strain>
    </source>
</reference>
<dbReference type="Proteomes" id="UP001210925">
    <property type="component" value="Unassembled WGS sequence"/>
</dbReference>
<gene>
    <name evidence="2" type="ORF">HK103_003991</name>
</gene>
<sequence length="91" mass="10295">MSDIQPVEHSQPIDIPTTKVIVPSLISTDSDEDTNSPNVSVQEDYSASPSKKVHFVMEPTIHLYELPEPKPSKLEKFTHKMYLLFSKPKSI</sequence>
<feature type="compositionally biased region" description="Polar residues" evidence="1">
    <location>
        <begin position="35"/>
        <end position="44"/>
    </location>
</feature>
<evidence type="ECO:0000256" key="1">
    <source>
        <dbReference type="SAM" id="MobiDB-lite"/>
    </source>
</evidence>